<accession>A0AB33JZS2</accession>
<name>A0AB33JZS2_9ACTN</name>
<proteinExistence type="predicted"/>
<reference evidence="2" key="1">
    <citation type="submission" date="2024-07" db="EMBL/GenBank/DDBJ databases">
        <title>Complete genome sequences of cellulolytic bacteria, Kitasatospora sp. CMC57 and Streptomyces sp. CMC78, isolated from Japanese agricultural soil.</title>
        <authorList>
            <person name="Hashimoto T."/>
            <person name="Ito M."/>
            <person name="Iwamoto M."/>
            <person name="Fukahori D."/>
            <person name="Shoda T."/>
            <person name="Sakoda M."/>
            <person name="Morohoshi T."/>
            <person name="Mitsuboshi M."/>
            <person name="Nishizawa T."/>
        </authorList>
    </citation>
    <scope>NUCLEOTIDE SEQUENCE</scope>
    <source>
        <strain evidence="2">CMC57</strain>
    </source>
</reference>
<feature type="region of interest" description="Disordered" evidence="1">
    <location>
        <begin position="72"/>
        <end position="95"/>
    </location>
</feature>
<evidence type="ECO:0000313" key="2">
    <source>
        <dbReference type="EMBL" id="BFP48687.1"/>
    </source>
</evidence>
<protein>
    <submittedName>
        <fullName evidence="2">Uncharacterized protein</fullName>
    </submittedName>
</protein>
<sequence>MRMTAPGAYAPQQPGRATITGRPAAALWVLLLAGLLAVLPCAGRAHAVARTAAPAPLTTVTAQPTAVAAAHGAVHHHAQRGQGAERLPPTWCTVDGERPNPGSGCASHPYCGQESQLPNAPPQPVPAVPARLVPPQALPAPPVLTALGGPDLAPDLHALQVQLS</sequence>
<organism evidence="2">
    <name type="scientific">Kitasatospora sp. CMC57</name>
    <dbReference type="NCBI Taxonomy" id="3231513"/>
    <lineage>
        <taxon>Bacteria</taxon>
        <taxon>Bacillati</taxon>
        <taxon>Actinomycetota</taxon>
        <taxon>Actinomycetes</taxon>
        <taxon>Kitasatosporales</taxon>
        <taxon>Streptomycetaceae</taxon>
        <taxon>Kitasatospora</taxon>
    </lineage>
</organism>
<dbReference type="EMBL" id="AP035881">
    <property type="protein sequence ID" value="BFP48687.1"/>
    <property type="molecule type" value="Genomic_DNA"/>
</dbReference>
<gene>
    <name evidence="2" type="ORF">KCMC57_50550</name>
</gene>
<dbReference type="AlphaFoldDB" id="A0AB33JZS2"/>
<evidence type="ECO:0000256" key="1">
    <source>
        <dbReference type="SAM" id="MobiDB-lite"/>
    </source>
</evidence>